<protein>
    <recommendedName>
        <fullName evidence="3">Phage protein</fullName>
    </recommendedName>
</protein>
<keyword evidence="2" id="KW-1185">Reference proteome</keyword>
<dbReference type="Pfam" id="PF19791">
    <property type="entry name" value="DUF6275"/>
    <property type="match status" value="1"/>
</dbReference>
<evidence type="ECO:0000313" key="2">
    <source>
        <dbReference type="Proteomes" id="UP001055149"/>
    </source>
</evidence>
<reference evidence="1" key="1">
    <citation type="journal article" date="2022" name="Int. J. Syst. Evol. Microbiol.">
        <title>A novel species of lactic acid bacteria, Ligilactobacillus pabuli sp. nov., isolated from alfalfa silage.</title>
        <authorList>
            <person name="Tohno M."/>
            <person name="Tanizawa Y."/>
            <person name="Sawada H."/>
            <person name="Sakamoto M."/>
            <person name="Ohkuma M."/>
            <person name="Kobayashi H."/>
        </authorList>
    </citation>
    <scope>NUCLEOTIDE SEQUENCE</scope>
    <source>
        <strain evidence="1">AF129</strain>
    </source>
</reference>
<dbReference type="InterPro" id="IPR046242">
    <property type="entry name" value="DUF6275"/>
</dbReference>
<evidence type="ECO:0008006" key="3">
    <source>
        <dbReference type="Google" id="ProtNLM"/>
    </source>
</evidence>
<evidence type="ECO:0000313" key="1">
    <source>
        <dbReference type="EMBL" id="GKS80504.1"/>
    </source>
</evidence>
<organism evidence="1 2">
    <name type="scientific">Ligilactobacillus pabuli</name>
    <dbReference type="NCBI Taxonomy" id="2886039"/>
    <lineage>
        <taxon>Bacteria</taxon>
        <taxon>Bacillati</taxon>
        <taxon>Bacillota</taxon>
        <taxon>Bacilli</taxon>
        <taxon>Lactobacillales</taxon>
        <taxon>Lactobacillaceae</taxon>
        <taxon>Ligilactobacillus</taxon>
    </lineage>
</organism>
<gene>
    <name evidence="1" type="ORF">LPAF129_01890</name>
</gene>
<dbReference type="Proteomes" id="UP001055149">
    <property type="component" value="Unassembled WGS sequence"/>
</dbReference>
<sequence length="86" mass="9970">MDNEKFIERCKTMVGQRILNKLMDDDGNFPEFEVFVVWSCKTLQNNKAILSATVKDAPLYEITHNGDKGETYIDTYIKESNECIKM</sequence>
<proteinExistence type="predicted"/>
<accession>A0ABQ5JHA2</accession>
<name>A0ABQ5JHA2_9LACO</name>
<dbReference type="EMBL" id="BQXH01000001">
    <property type="protein sequence ID" value="GKS80504.1"/>
    <property type="molecule type" value="Genomic_DNA"/>
</dbReference>
<comment type="caution">
    <text evidence="1">The sequence shown here is derived from an EMBL/GenBank/DDBJ whole genome shotgun (WGS) entry which is preliminary data.</text>
</comment>
<dbReference type="RefSeq" id="WP_244054110.1">
    <property type="nucleotide sequence ID" value="NZ_BQXH01000001.1"/>
</dbReference>